<dbReference type="AlphaFoldDB" id="A0A291HNJ7"/>
<dbReference type="KEGG" id="zdf:AN401_07045"/>
<dbReference type="RefSeq" id="WP_096778914.1">
    <property type="nucleotide sequence ID" value="NZ_CP012621.1"/>
</dbReference>
<keyword evidence="2" id="KW-1185">Reference proteome</keyword>
<evidence type="ECO:0000313" key="1">
    <source>
        <dbReference type="EMBL" id="ATG73641.1"/>
    </source>
</evidence>
<proteinExistence type="predicted"/>
<reference evidence="2" key="1">
    <citation type="submission" date="2015-09" db="EMBL/GenBank/DDBJ databases">
        <authorList>
            <person name="Shao Z."/>
            <person name="Wang L."/>
        </authorList>
    </citation>
    <scope>NUCLEOTIDE SEQUENCE [LARGE SCALE GENOMIC DNA]</scope>
    <source>
        <strain evidence="2">F13-1</strain>
    </source>
</reference>
<dbReference type="Proteomes" id="UP000217763">
    <property type="component" value="Chromosome"/>
</dbReference>
<protein>
    <submittedName>
        <fullName evidence="1">Uncharacterized protein</fullName>
    </submittedName>
</protein>
<organism evidence="1 2">
    <name type="scientific">Zobellella denitrificans</name>
    <dbReference type="NCBI Taxonomy" id="347534"/>
    <lineage>
        <taxon>Bacteria</taxon>
        <taxon>Pseudomonadati</taxon>
        <taxon>Pseudomonadota</taxon>
        <taxon>Gammaproteobacteria</taxon>
        <taxon>Aeromonadales</taxon>
        <taxon>Aeromonadaceae</taxon>
        <taxon>Zobellella</taxon>
    </lineage>
</organism>
<sequence length="65" mass="7190">MTQPPSMAALIAERDQLQADLATAKALNVELVDTLRKINRIVHYAGAPMGAITERVRYLAELLEK</sequence>
<dbReference type="EMBL" id="CP012621">
    <property type="protein sequence ID" value="ATG73641.1"/>
    <property type="molecule type" value="Genomic_DNA"/>
</dbReference>
<accession>A0A291HNJ7</accession>
<evidence type="ECO:0000313" key="2">
    <source>
        <dbReference type="Proteomes" id="UP000217763"/>
    </source>
</evidence>
<gene>
    <name evidence="1" type="ORF">AN401_07045</name>
</gene>
<name>A0A291HNJ7_9GAMM</name>